<dbReference type="Gene3D" id="3.40.50.10470">
    <property type="entry name" value="Translation initiation factor eif-2b, domain 2"/>
    <property type="match status" value="1"/>
</dbReference>
<dbReference type="Pfam" id="PF01008">
    <property type="entry name" value="IF-2B"/>
    <property type="match status" value="1"/>
</dbReference>
<dbReference type="InterPro" id="IPR000649">
    <property type="entry name" value="IF-2B-related"/>
</dbReference>
<reference evidence="6 7" key="1">
    <citation type="submission" date="2018-06" db="EMBL/GenBank/DDBJ databases">
        <title>The Genome of Cuscuta australis (Dodder) Provides Insight into the Evolution of Plant Parasitism.</title>
        <authorList>
            <person name="Liu H."/>
        </authorList>
    </citation>
    <scope>NUCLEOTIDE SEQUENCE [LARGE SCALE GENOMIC DNA]</scope>
    <source>
        <strain evidence="7">cv. Yunnan</strain>
        <tissue evidence="6">Vines</tissue>
    </source>
</reference>
<organism evidence="6 7">
    <name type="scientific">Cuscuta australis</name>
    <dbReference type="NCBI Taxonomy" id="267555"/>
    <lineage>
        <taxon>Eukaryota</taxon>
        <taxon>Viridiplantae</taxon>
        <taxon>Streptophyta</taxon>
        <taxon>Embryophyta</taxon>
        <taxon>Tracheophyta</taxon>
        <taxon>Spermatophyta</taxon>
        <taxon>Magnoliopsida</taxon>
        <taxon>eudicotyledons</taxon>
        <taxon>Gunneridae</taxon>
        <taxon>Pentapetalae</taxon>
        <taxon>asterids</taxon>
        <taxon>lamiids</taxon>
        <taxon>Solanales</taxon>
        <taxon>Convolvulaceae</taxon>
        <taxon>Cuscuteae</taxon>
        <taxon>Cuscuta</taxon>
        <taxon>Cuscuta subgen. Grammica</taxon>
        <taxon>Cuscuta sect. Cleistogrammica</taxon>
    </lineage>
</organism>
<evidence type="ECO:0000256" key="1">
    <source>
        <dbReference type="ARBA" id="ARBA00007251"/>
    </source>
</evidence>
<dbReference type="EMBL" id="NQVE01000092">
    <property type="protein sequence ID" value="RAL49151.1"/>
    <property type="molecule type" value="Genomic_DNA"/>
</dbReference>
<dbReference type="AlphaFoldDB" id="A0A328DY76"/>
<name>A0A328DY76_9ASTE</name>
<evidence type="ECO:0000256" key="3">
    <source>
        <dbReference type="ARBA" id="ARBA00044356"/>
    </source>
</evidence>
<accession>A0A328DY76</accession>
<sequence>MAESAGSALSPVTSIPPRILHASHAAARPVGLPIPTAASLRILKEDREDEEQFVAGSVDASDTERGCSPKSSRVGLIDGDFSVDSENWILRDDSNNSISDLYAAEPEQAAAANNLVGSLKRCGAPENGNTKQQAMEKPKQVQPRSKQLKEKTTKAERRALQEEQRASKAASKAAGNNPAMGSSASACAKAPQVAKPTLHNKDSNPMLTTSALEKKRSNQALEKHRKNDIPAPRMQFDDKNRVEKAKKRALLKQTESRNRVEMFQHLPQYEHGTQLPDLLSKLFQLESMHPAIYRVGLQILAGDLSGSNARCVAMLQAIRDAITDYTLPQDKTFIARDLLAKINGYVSFLNECRQLAFSMGNAIQFIKGRIAKLPQTLSESEVKEHLLSDIDGFINEKIVLADKVIVGHAVSKIKDGDVILMYSSSSVIEMIILYAHEIGKQFHVVIVDSRPMLEGQALLQRLLKKGINCTYTHIGAVSYIMHEVTIVFLGAASILSNGTVYSKVGTACVSMVAHALRVPVLVCCEAYKFSQRVMLDSICCNELGNPDAVSLVSRRSGANILKNWTSIENLQILNLVYDATPSDYISMIITEYGMIPTTSVPVIVREYGREHLLM</sequence>
<feature type="compositionally biased region" description="Basic and acidic residues" evidence="5">
    <location>
        <begin position="147"/>
        <end position="166"/>
    </location>
</feature>
<dbReference type="PANTHER" id="PTHR10233:SF16">
    <property type="entry name" value="TRANSLATION INITIATION FACTOR EIF-2B SUBUNIT DELTA-LIKE ISOFORM X1"/>
    <property type="match status" value="1"/>
</dbReference>
<feature type="region of interest" description="Disordered" evidence="5">
    <location>
        <begin position="53"/>
        <end position="72"/>
    </location>
</feature>
<evidence type="ECO:0000313" key="7">
    <source>
        <dbReference type="Proteomes" id="UP000249390"/>
    </source>
</evidence>
<keyword evidence="7" id="KW-1185">Reference proteome</keyword>
<protein>
    <recommendedName>
        <fullName evidence="2">Translation initiation factor eIF2B subunit delta</fullName>
    </recommendedName>
    <alternativeName>
        <fullName evidence="3">eIF2B GDP-GTP exchange factor subunit delta</fullName>
    </alternativeName>
</protein>
<dbReference type="InterPro" id="IPR042529">
    <property type="entry name" value="IF_2B-like_C"/>
</dbReference>
<evidence type="ECO:0000256" key="2">
    <source>
        <dbReference type="ARBA" id="ARBA00044147"/>
    </source>
</evidence>
<gene>
    <name evidence="6" type="ORF">DM860_017181</name>
</gene>
<proteinExistence type="inferred from homology"/>
<feature type="region of interest" description="Disordered" evidence="5">
    <location>
        <begin position="121"/>
        <end position="205"/>
    </location>
</feature>
<evidence type="ECO:0000256" key="5">
    <source>
        <dbReference type="SAM" id="MobiDB-lite"/>
    </source>
</evidence>
<comment type="similarity">
    <text evidence="1 4">Belongs to the eIF-2B alpha/beta/delta subunits family.</text>
</comment>
<dbReference type="Proteomes" id="UP000249390">
    <property type="component" value="Unassembled WGS sequence"/>
</dbReference>
<evidence type="ECO:0000256" key="4">
    <source>
        <dbReference type="RuleBase" id="RU003814"/>
    </source>
</evidence>
<dbReference type="PANTHER" id="PTHR10233">
    <property type="entry name" value="TRANSLATION INITIATION FACTOR EIF-2B"/>
    <property type="match status" value="1"/>
</dbReference>
<comment type="caution">
    <text evidence="6">The sequence shown here is derived from an EMBL/GenBank/DDBJ whole genome shotgun (WGS) entry which is preliminary data.</text>
</comment>
<evidence type="ECO:0000313" key="6">
    <source>
        <dbReference type="EMBL" id="RAL49151.1"/>
    </source>
</evidence>
<dbReference type="SUPFAM" id="SSF100950">
    <property type="entry name" value="NagB/RpiA/CoA transferase-like"/>
    <property type="match status" value="1"/>
</dbReference>
<dbReference type="InterPro" id="IPR037171">
    <property type="entry name" value="NagB/RpiA_transferase-like"/>
</dbReference>